<evidence type="ECO:0000256" key="2">
    <source>
        <dbReference type="SAM" id="MobiDB-lite"/>
    </source>
</evidence>
<protein>
    <recommendedName>
        <fullName evidence="5">Kinetochore protein mis14</fullName>
    </recommendedName>
</protein>
<dbReference type="PANTHER" id="PTHR31749:SF3">
    <property type="entry name" value="KINETOCHORE-ASSOCIATED PROTEIN NSL1 HOMOLOG"/>
    <property type="match status" value="1"/>
</dbReference>
<feature type="region of interest" description="Disordered" evidence="2">
    <location>
        <begin position="82"/>
        <end position="101"/>
    </location>
</feature>
<dbReference type="Pfam" id="PF08641">
    <property type="entry name" value="Mis14"/>
    <property type="match status" value="1"/>
</dbReference>
<proteinExistence type="predicted"/>
<keyword evidence="4" id="KW-1185">Reference proteome</keyword>
<dbReference type="PANTHER" id="PTHR31749">
    <property type="entry name" value="KINETOCHORE-ASSOCIATED PROTEIN NSL1 HOMOLOG"/>
    <property type="match status" value="1"/>
</dbReference>
<evidence type="ECO:0008006" key="5">
    <source>
        <dbReference type="Google" id="ProtNLM"/>
    </source>
</evidence>
<dbReference type="GO" id="GO:0000070">
    <property type="term" value="P:mitotic sister chromatid segregation"/>
    <property type="evidence" value="ECO:0007669"/>
    <property type="project" value="InterPro"/>
</dbReference>
<evidence type="ECO:0000313" key="4">
    <source>
        <dbReference type="Proteomes" id="UP001166286"/>
    </source>
</evidence>
<evidence type="ECO:0000256" key="1">
    <source>
        <dbReference type="SAM" id="Coils"/>
    </source>
</evidence>
<accession>A0AA39UES5</accession>
<evidence type="ECO:0000313" key="3">
    <source>
        <dbReference type="EMBL" id="KAK0516851.1"/>
    </source>
</evidence>
<sequence length="217" mass="24480">MDAHHRKIDLQSPSDLTYLLDNIKEAAQQKIDLAIPRSAAPEGEDPYRSRVEELVQEYILQTFTLALPSLSLNGLDPSPTLLRPDPATQATATDDNGNYEPYDPRLGEKLRTLYAEFESQSTRVAELRREVPGAAARRYMERLEGELQKEREIEAEREETKMDLGVTELDMGTLERREDVEKMWERGTEGLVELGKVPGVLAKLERAGKAVEVVEGM</sequence>
<gene>
    <name evidence="3" type="ORF">JMJ35_000006</name>
</gene>
<organism evidence="3 4">
    <name type="scientific">Cladonia borealis</name>
    <dbReference type="NCBI Taxonomy" id="184061"/>
    <lineage>
        <taxon>Eukaryota</taxon>
        <taxon>Fungi</taxon>
        <taxon>Dikarya</taxon>
        <taxon>Ascomycota</taxon>
        <taxon>Pezizomycotina</taxon>
        <taxon>Lecanoromycetes</taxon>
        <taxon>OSLEUM clade</taxon>
        <taxon>Lecanoromycetidae</taxon>
        <taxon>Lecanorales</taxon>
        <taxon>Lecanorineae</taxon>
        <taxon>Cladoniaceae</taxon>
        <taxon>Cladonia</taxon>
    </lineage>
</organism>
<dbReference type="GO" id="GO:0000444">
    <property type="term" value="C:MIS12/MIND type complex"/>
    <property type="evidence" value="ECO:0007669"/>
    <property type="project" value="TreeGrafter"/>
</dbReference>
<comment type="caution">
    <text evidence="3">The sequence shown here is derived from an EMBL/GenBank/DDBJ whole genome shotgun (WGS) entry which is preliminary data.</text>
</comment>
<dbReference type="AlphaFoldDB" id="A0AA39UES5"/>
<dbReference type="InterPro" id="IPR013950">
    <property type="entry name" value="Mis14/Nsl1"/>
</dbReference>
<keyword evidence="1" id="KW-0175">Coiled coil</keyword>
<dbReference type="Proteomes" id="UP001166286">
    <property type="component" value="Unassembled WGS sequence"/>
</dbReference>
<name>A0AA39UES5_9LECA</name>
<reference evidence="3" key="1">
    <citation type="submission" date="2023-03" db="EMBL/GenBank/DDBJ databases">
        <title>Complete genome of Cladonia borealis.</title>
        <authorList>
            <person name="Park H."/>
        </authorList>
    </citation>
    <scope>NUCLEOTIDE SEQUENCE</scope>
    <source>
        <strain evidence="3">ANT050790</strain>
    </source>
</reference>
<feature type="coiled-coil region" evidence="1">
    <location>
        <begin position="110"/>
        <end position="160"/>
    </location>
</feature>
<dbReference type="EMBL" id="JAFEKC020000001">
    <property type="protein sequence ID" value="KAK0516851.1"/>
    <property type="molecule type" value="Genomic_DNA"/>
</dbReference>